<gene>
    <name evidence="6" type="ORF">SEMRO_293_G109810.1</name>
</gene>
<dbReference type="InterPro" id="IPR008397">
    <property type="entry name" value="Alginate_lyase_dom"/>
</dbReference>
<feature type="region of interest" description="Disordered" evidence="3">
    <location>
        <begin position="1"/>
        <end position="27"/>
    </location>
</feature>
<feature type="compositionally biased region" description="Acidic residues" evidence="3">
    <location>
        <begin position="298"/>
        <end position="327"/>
    </location>
</feature>
<keyword evidence="2" id="KW-0456">Lyase</keyword>
<organism evidence="6 7">
    <name type="scientific">Seminavis robusta</name>
    <dbReference type="NCBI Taxonomy" id="568900"/>
    <lineage>
        <taxon>Eukaryota</taxon>
        <taxon>Sar</taxon>
        <taxon>Stramenopiles</taxon>
        <taxon>Ochrophyta</taxon>
        <taxon>Bacillariophyta</taxon>
        <taxon>Bacillariophyceae</taxon>
        <taxon>Bacillariophycidae</taxon>
        <taxon>Naviculales</taxon>
        <taxon>Naviculaceae</taxon>
        <taxon>Seminavis</taxon>
    </lineage>
</organism>
<feature type="compositionally biased region" description="Basic residues" evidence="3">
    <location>
        <begin position="362"/>
        <end position="375"/>
    </location>
</feature>
<keyword evidence="4" id="KW-0812">Transmembrane</keyword>
<keyword evidence="4" id="KW-1133">Transmembrane helix</keyword>
<dbReference type="OrthoDB" id="46714at2759"/>
<feature type="transmembrane region" description="Helical" evidence="4">
    <location>
        <begin position="48"/>
        <end position="70"/>
    </location>
</feature>
<feature type="compositionally biased region" description="Acidic residues" evidence="3">
    <location>
        <begin position="385"/>
        <end position="400"/>
    </location>
</feature>
<dbReference type="SUPFAM" id="SSF48230">
    <property type="entry name" value="Chondroitin AC/alginate lyase"/>
    <property type="match status" value="1"/>
</dbReference>
<dbReference type="Proteomes" id="UP001153069">
    <property type="component" value="Unassembled WGS sequence"/>
</dbReference>
<evidence type="ECO:0000313" key="7">
    <source>
        <dbReference type="Proteomes" id="UP001153069"/>
    </source>
</evidence>
<feature type="compositionally biased region" description="Polar residues" evidence="3">
    <location>
        <begin position="12"/>
        <end position="22"/>
    </location>
</feature>
<dbReference type="GO" id="GO:0016829">
    <property type="term" value="F:lyase activity"/>
    <property type="evidence" value="ECO:0007669"/>
    <property type="project" value="UniProtKB-KW"/>
</dbReference>
<evidence type="ECO:0000313" key="6">
    <source>
        <dbReference type="EMBL" id="CAB9507102.1"/>
    </source>
</evidence>
<dbReference type="EMBL" id="CAICTM010000292">
    <property type="protein sequence ID" value="CAB9507102.1"/>
    <property type="molecule type" value="Genomic_DNA"/>
</dbReference>
<accession>A0A9N8HBU6</accession>
<dbReference type="Gene3D" id="1.50.10.100">
    <property type="entry name" value="Chondroitin AC/alginate lyase"/>
    <property type="match status" value="1"/>
</dbReference>
<feature type="compositionally biased region" description="Basic and acidic residues" evidence="3">
    <location>
        <begin position="187"/>
        <end position="206"/>
    </location>
</feature>
<feature type="compositionally biased region" description="Low complexity" evidence="3">
    <location>
        <begin position="168"/>
        <end position="178"/>
    </location>
</feature>
<evidence type="ECO:0000256" key="3">
    <source>
        <dbReference type="SAM" id="MobiDB-lite"/>
    </source>
</evidence>
<dbReference type="Pfam" id="PF05426">
    <property type="entry name" value="Alginate_lyase"/>
    <property type="match status" value="1"/>
</dbReference>
<evidence type="ECO:0000256" key="2">
    <source>
        <dbReference type="ARBA" id="ARBA00023239"/>
    </source>
</evidence>
<feature type="compositionally biased region" description="Acidic residues" evidence="3">
    <location>
        <begin position="207"/>
        <end position="233"/>
    </location>
</feature>
<feature type="compositionally biased region" description="Basic residues" evidence="3">
    <location>
        <begin position="275"/>
        <end position="290"/>
    </location>
</feature>
<evidence type="ECO:0000256" key="1">
    <source>
        <dbReference type="ARBA" id="ARBA00022729"/>
    </source>
</evidence>
<keyword evidence="4" id="KW-0472">Membrane</keyword>
<comment type="caution">
    <text evidence="6">The sequence shown here is derived from an EMBL/GenBank/DDBJ whole genome shotgun (WGS) entry which is preliminary data.</text>
</comment>
<protein>
    <recommendedName>
        <fullName evidence="5">Alginate lyase domain-containing protein</fullName>
    </recommendedName>
</protein>
<feature type="compositionally biased region" description="Acidic residues" evidence="3">
    <location>
        <begin position="256"/>
        <end position="269"/>
    </location>
</feature>
<feature type="compositionally biased region" description="Basic residues" evidence="3">
    <location>
        <begin position="150"/>
        <end position="161"/>
    </location>
</feature>
<proteinExistence type="predicted"/>
<dbReference type="AlphaFoldDB" id="A0A9N8HBU6"/>
<feature type="region of interest" description="Disordered" evidence="3">
    <location>
        <begin position="139"/>
        <end position="405"/>
    </location>
</feature>
<keyword evidence="1" id="KW-0732">Signal</keyword>
<feature type="domain" description="Alginate lyase" evidence="5">
    <location>
        <begin position="874"/>
        <end position="1133"/>
    </location>
</feature>
<reference evidence="6" key="1">
    <citation type="submission" date="2020-06" db="EMBL/GenBank/DDBJ databases">
        <authorList>
            <consortium name="Plant Systems Biology data submission"/>
        </authorList>
    </citation>
    <scope>NUCLEOTIDE SEQUENCE</scope>
    <source>
        <strain evidence="6">D6</strain>
    </source>
</reference>
<name>A0A9N8HBU6_9STRA</name>
<sequence>MRRAVTPGAAMSNGSGRHSTAPRSGGTVALSARKGTFAARNDNSPPRVLLILALLFSSLVLVAVVPRLVLSDAAVVDGNKNLLNAFPPPSSNDDYQQPPPPKRNVPYIPKAGKVFMEAYKKQKRKENAVRGGAAAAPGAVELENNSNKRDNKKKMMMKKKNGATLVEQQQQQQQQQQQPEEVMEEDAPAHLDQEEDESHPRQREALEDQQETPNQDEDSLLENDVPENEEEEPAVQQPEGEESFGQHKEGEPILEQLEEAPAGEEEEEALPASVKTKKQKKKMMKKKKKQQVNINNVEGEEEAPEVQQEEEPEEPQQQEEASEQEGADVEHPATADEEEQEQGSAMERLPAGDNNGLTSKTTGKKKMMKKNKKKKAADNTLNNEDAQEVDEPTADAEEPEADKSNAVAAVATQPPEIYPAKTDAQGKPRMVILRSVGNPLPPRHDLDQTLRSVTFILKNEKQYPNEQRHWVLNRIVDDSNLKAMVGLLEEYNEHYTVVPFNLTLYAAIPYTLHHYYGTSKKAKNVIKDAFHHWRFDWGKKGDPKERQLIEDAASNDKNLYLTNVNGARNTMLEIGRHQYPDADWILPLDGNCFFTPPAKEQLSNHLDKLQTQKKETTSKKYVVLPMNRVTGSNDALLDYETYKADPQEEPQIVFHKTAEAIFHPLLRYGRRNKVELLSRLGFDGPWNRWEWLPWEETMLAKTQQDGNTKPVIKKTKKGKPVRLSRQRAPSDLPDGVTVSNNSWVARLASGNSGLEAAGQLVQRGNSRNEGMNNILFRMEERIATDMYGYNASKVGTTMMYYDEYILRQERHIFRKLTDREPVEGDELVYDMLGEIKDQDGNALVTLIQRLIKWADHALHFGPWAVTDKPASSCAPSGDCHDYFHTAPYHWPRKHKNGTINYGRRAQWRDGQRMPGTVLHDPWSGNFDRTRLADMKNNVTMLTLAYFFTGEESYAKHAAKCIQVWFLDPKTRMNPHLKWAQIAIGSPEGRNEGLIEFKDVCFFLDSIRILEKSNYLDAKQQLDLREWFRKLLKWYDTSNQGAAERGEPNNHGLYYDISVTSMAAYVGDRDKLYYTLTRNPARLREHIDPDDWSMPHEMKRTMCEHYQMFTLQGWDTLARIGRAVGVDLWNTEHPDIAGRKEKYQLPVDRTFPVPSNSTPICSAARFSIPHLRKRKRCPAEKNIKPAEGQRWWPLVISSLEFCPGILPRREDGSYPFVSPKAFKWLLPEESRTVPTSRYSMPFFYSPHDGIPCFWQLGFRPPAPDLRKRFELIREKGVYLL</sequence>
<evidence type="ECO:0000256" key="4">
    <source>
        <dbReference type="SAM" id="Phobius"/>
    </source>
</evidence>
<dbReference type="InterPro" id="IPR008929">
    <property type="entry name" value="Chondroitin_lyas"/>
</dbReference>
<keyword evidence="7" id="KW-1185">Reference proteome</keyword>
<feature type="region of interest" description="Disordered" evidence="3">
    <location>
        <begin position="85"/>
        <end position="107"/>
    </location>
</feature>
<evidence type="ECO:0000259" key="5">
    <source>
        <dbReference type="Pfam" id="PF05426"/>
    </source>
</evidence>